<proteinExistence type="predicted"/>
<reference evidence="1" key="1">
    <citation type="submission" date="2019-08" db="EMBL/GenBank/DDBJ databases">
        <authorList>
            <person name="Kucharzyk K."/>
            <person name="Murdoch R.W."/>
            <person name="Higgins S."/>
            <person name="Loffler F."/>
        </authorList>
    </citation>
    <scope>NUCLEOTIDE SEQUENCE</scope>
</reference>
<dbReference type="InterPro" id="IPR052368">
    <property type="entry name" value="2-oxoacid_oxidoreductase"/>
</dbReference>
<comment type="caution">
    <text evidence="1">The sequence shown here is derived from an EMBL/GenBank/DDBJ whole genome shotgun (WGS) entry which is preliminary data.</text>
</comment>
<name>A0A645JY25_9ZZZZ</name>
<dbReference type="PANTHER" id="PTHR43088">
    <property type="entry name" value="SUBUNIT OF PYRUVATE:FLAVODOXIN OXIDOREDUCTASE-RELATED"/>
    <property type="match status" value="1"/>
</dbReference>
<dbReference type="AlphaFoldDB" id="A0A645JY25"/>
<protein>
    <submittedName>
        <fullName evidence="1">Uncharacterized protein</fullName>
    </submittedName>
</protein>
<dbReference type="EMBL" id="VSSQ01144345">
    <property type="protein sequence ID" value="MPN64023.1"/>
    <property type="molecule type" value="Genomic_DNA"/>
</dbReference>
<accession>A0A645JY25</accession>
<gene>
    <name evidence="1" type="ORF">SDC9_211792</name>
</gene>
<sequence>MALELSAGQMVEDVKLAVNGARPVYFYGRMGGVIPSTQELYEQMIQVISGEGGKGDD</sequence>
<dbReference type="PANTHER" id="PTHR43088:SF1">
    <property type="entry name" value="SUBUNIT OF PYRUVATE:FLAVODOXIN OXIDOREDUCTASE"/>
    <property type="match status" value="1"/>
</dbReference>
<evidence type="ECO:0000313" key="1">
    <source>
        <dbReference type="EMBL" id="MPN64023.1"/>
    </source>
</evidence>
<organism evidence="1">
    <name type="scientific">bioreactor metagenome</name>
    <dbReference type="NCBI Taxonomy" id="1076179"/>
    <lineage>
        <taxon>unclassified sequences</taxon>
        <taxon>metagenomes</taxon>
        <taxon>ecological metagenomes</taxon>
    </lineage>
</organism>